<evidence type="ECO:0000313" key="2">
    <source>
        <dbReference type="Proteomes" id="UP000535182"/>
    </source>
</evidence>
<protein>
    <submittedName>
        <fullName evidence="1">Uncharacterized protein</fullName>
    </submittedName>
</protein>
<dbReference type="Proteomes" id="UP000535182">
    <property type="component" value="Unassembled WGS sequence"/>
</dbReference>
<sequence length="63" mass="7032">MQSINLTLQDLMKLADKRKIEVDGITVNLSLTVYPTLKIAKDHPKGSSVLFEYDDAPELVSVE</sequence>
<gene>
    <name evidence="1" type="ORF">HDF14_005029</name>
</gene>
<keyword evidence="2" id="KW-1185">Reference proteome</keyword>
<reference evidence="1 2" key="1">
    <citation type="submission" date="2020-08" db="EMBL/GenBank/DDBJ databases">
        <title>Genomic Encyclopedia of Type Strains, Phase IV (KMG-V): Genome sequencing to study the core and pangenomes of soil and plant-associated prokaryotes.</title>
        <authorList>
            <person name="Whitman W."/>
        </authorList>
    </citation>
    <scope>NUCLEOTIDE SEQUENCE [LARGE SCALE GENOMIC DNA]</scope>
    <source>
        <strain evidence="1 2">X5P2</strain>
    </source>
</reference>
<accession>A0A9X0QJB0</accession>
<dbReference type="AlphaFoldDB" id="A0A9X0QJB0"/>
<evidence type="ECO:0000313" key="1">
    <source>
        <dbReference type="EMBL" id="MBB5331385.1"/>
    </source>
</evidence>
<proteinExistence type="predicted"/>
<organism evidence="1 2">
    <name type="scientific">Tunturiibacter gelidiferens</name>
    <dbReference type="NCBI Taxonomy" id="3069689"/>
    <lineage>
        <taxon>Bacteria</taxon>
        <taxon>Pseudomonadati</taxon>
        <taxon>Acidobacteriota</taxon>
        <taxon>Terriglobia</taxon>
        <taxon>Terriglobales</taxon>
        <taxon>Acidobacteriaceae</taxon>
        <taxon>Tunturiibacter</taxon>
    </lineage>
</organism>
<dbReference type="EMBL" id="JACHEB010000014">
    <property type="protein sequence ID" value="MBB5331385.1"/>
    <property type="molecule type" value="Genomic_DNA"/>
</dbReference>
<comment type="caution">
    <text evidence="1">The sequence shown here is derived from an EMBL/GenBank/DDBJ whole genome shotgun (WGS) entry which is preliminary data.</text>
</comment>
<name>A0A9X0QJB0_9BACT</name>